<dbReference type="Pfam" id="PF09138">
    <property type="entry name" value="Urm1"/>
    <property type="match status" value="1"/>
</dbReference>
<keyword evidence="1 5" id="KW-0963">Cytoplasm</keyword>
<proteinExistence type="inferred from homology"/>
<evidence type="ECO:0000256" key="2">
    <source>
        <dbReference type="ARBA" id="ARBA00022499"/>
    </source>
</evidence>
<dbReference type="GO" id="GO:0005829">
    <property type="term" value="C:cytosol"/>
    <property type="evidence" value="ECO:0007669"/>
    <property type="project" value="UniProtKB-UniRule"/>
</dbReference>
<dbReference type="GO" id="GO:0032447">
    <property type="term" value="P:protein urmylation"/>
    <property type="evidence" value="ECO:0007669"/>
    <property type="project" value="UniProtKB-UniRule"/>
</dbReference>
<dbReference type="EMBL" id="JPKY01000008">
    <property type="protein sequence ID" value="KFH47613.1"/>
    <property type="molecule type" value="Genomic_DNA"/>
</dbReference>
<dbReference type="SUPFAM" id="SSF54285">
    <property type="entry name" value="MoaD/ThiS"/>
    <property type="match status" value="1"/>
</dbReference>
<dbReference type="PANTHER" id="PTHR14986">
    <property type="entry name" value="RURM1 PROTEIN"/>
    <property type="match status" value="1"/>
</dbReference>
<dbReference type="AlphaFoldDB" id="A0A086TE31"/>
<protein>
    <recommendedName>
        <fullName evidence="5 6">Ubiquitin-related modifier 1</fullName>
    </recommendedName>
</protein>
<dbReference type="STRING" id="857340.A0A086TE31"/>
<comment type="similarity">
    <text evidence="5 6">Belongs to the URM1 family.</text>
</comment>
<name>A0A086TE31_HAPC1</name>
<keyword evidence="4 5" id="KW-0833">Ubl conjugation pathway</keyword>
<dbReference type="InterPro" id="IPR016155">
    <property type="entry name" value="Mopterin_synth/thiamin_S_b"/>
</dbReference>
<sequence>MGDSGTTEPPGKGAGLSIVVEFSGGLEMLFSHQRRHPLSIPATDKEGKLSTIAFLLDYLCENLMKDTRKELFILDGYLRPGILVLINDADWELEGEETYEIQPGDNILFVSTLHGG</sequence>
<comment type="pathway">
    <text evidence="5 6">tRNA modification; 5-methoxycarbonylmethyl-2-thiouridine-tRNA biosynthesis.</text>
</comment>
<dbReference type="HOGENOM" id="CLU_148208_0_0_1"/>
<dbReference type="OrthoDB" id="10248987at2759"/>
<dbReference type="InterPro" id="IPR012675">
    <property type="entry name" value="Beta-grasp_dom_sf"/>
</dbReference>
<dbReference type="Proteomes" id="UP000029964">
    <property type="component" value="Unassembled WGS sequence"/>
</dbReference>
<evidence type="ECO:0000256" key="3">
    <source>
        <dbReference type="ARBA" id="ARBA00022694"/>
    </source>
</evidence>
<comment type="caution">
    <text evidence="7">The sequence shown here is derived from an EMBL/GenBank/DDBJ whole genome shotgun (WGS) entry which is preliminary data.</text>
</comment>
<comment type="function">
    <text evidence="5">Acts as a sulfur carrier required for 2-thiolation of mcm(5)S(2)U at tRNA wobble positions of cytosolic tRNA(Lys), tRNA(Glu) and tRNA(Gln). Serves as sulfur donor in tRNA 2-thiolation reaction by being thiocarboxylated (-COSH) at its C-terminus by the MOCS3 homolog UBA4. The sulfur is then transferred to tRNA to form 2-thiolation of mcm(5)S(2)U. Prior mcm(5) tRNA modification by the elongator complex is required for 2-thiolation. Also acts as a ubiquitin-like protein (UBL) that is covalently conjugated via an isopeptide bond to lysine residues of target proteins such as AHP1. The thiocarboxylated form serves as substrate for conjugation and oxidative stress specifically induces the formation of UBL-protein conjugates.</text>
</comment>
<feature type="modified residue" description="1-thioglycine" evidence="5">
    <location>
        <position position="116"/>
    </location>
</feature>
<evidence type="ECO:0000256" key="6">
    <source>
        <dbReference type="RuleBase" id="RU361182"/>
    </source>
</evidence>
<keyword evidence="8" id="KW-1185">Reference proteome</keyword>
<evidence type="ECO:0000313" key="8">
    <source>
        <dbReference type="Proteomes" id="UP000029964"/>
    </source>
</evidence>
<evidence type="ECO:0000256" key="5">
    <source>
        <dbReference type="HAMAP-Rule" id="MF_03048"/>
    </source>
</evidence>
<dbReference type="Gene3D" id="3.10.20.30">
    <property type="match status" value="1"/>
</dbReference>
<feature type="cross-link" description="Glycyl lysine isopeptide (Gly-Lys) (interchain with K-? in acceptor proteins)" evidence="5">
    <location>
        <position position="116"/>
    </location>
</feature>
<dbReference type="UniPathway" id="UPA00988"/>
<gene>
    <name evidence="5" type="primary">URM1</name>
    <name evidence="7" type="ORF">ACRE_015890</name>
</gene>
<accession>A0A086TE31</accession>
<keyword evidence="2 5" id="KW-1017">Isopeptide bond</keyword>
<evidence type="ECO:0000256" key="4">
    <source>
        <dbReference type="ARBA" id="ARBA00022786"/>
    </source>
</evidence>
<evidence type="ECO:0000256" key="1">
    <source>
        <dbReference type="ARBA" id="ARBA00022490"/>
    </source>
</evidence>
<evidence type="ECO:0000313" key="7">
    <source>
        <dbReference type="EMBL" id="KFH47613.1"/>
    </source>
</evidence>
<dbReference type="GO" id="GO:0002098">
    <property type="term" value="P:tRNA wobble uridine modification"/>
    <property type="evidence" value="ECO:0007669"/>
    <property type="project" value="UniProtKB-UniRule"/>
</dbReference>
<dbReference type="InterPro" id="IPR015221">
    <property type="entry name" value="Urm1"/>
</dbReference>
<keyword evidence="3 5" id="KW-0819">tRNA processing</keyword>
<organism evidence="7 8">
    <name type="scientific">Hapsidospora chrysogenum (strain ATCC 11550 / CBS 779.69 / DSM 880 / IAM 14645 / JCM 23072 / IMI 49137)</name>
    <name type="common">Acremonium chrysogenum</name>
    <dbReference type="NCBI Taxonomy" id="857340"/>
    <lineage>
        <taxon>Eukaryota</taxon>
        <taxon>Fungi</taxon>
        <taxon>Dikarya</taxon>
        <taxon>Ascomycota</taxon>
        <taxon>Pezizomycotina</taxon>
        <taxon>Sordariomycetes</taxon>
        <taxon>Hypocreomycetidae</taxon>
        <taxon>Hypocreales</taxon>
        <taxon>Bionectriaceae</taxon>
        <taxon>Hapsidospora</taxon>
    </lineage>
</organism>
<dbReference type="PIRSF" id="PIRSF037379">
    <property type="entry name" value="Ubiquitin-related_modifier_1"/>
    <property type="match status" value="1"/>
</dbReference>
<dbReference type="CDD" id="cd01764">
    <property type="entry name" value="Ubl_Urm1"/>
    <property type="match status" value="1"/>
</dbReference>
<dbReference type="GO" id="GO:0034227">
    <property type="term" value="P:tRNA thio-modification"/>
    <property type="evidence" value="ECO:0007669"/>
    <property type="project" value="UniProtKB-UniRule"/>
</dbReference>
<reference evidence="8" key="1">
    <citation type="journal article" date="2014" name="Genome Announc.">
        <title>Genome sequence and annotation of Acremonium chrysogenum, producer of the beta-lactam antibiotic cephalosporin C.</title>
        <authorList>
            <person name="Terfehr D."/>
            <person name="Dahlmann T.A."/>
            <person name="Specht T."/>
            <person name="Zadra I."/>
            <person name="Kuernsteiner H."/>
            <person name="Kueck U."/>
        </authorList>
    </citation>
    <scope>NUCLEOTIDE SEQUENCE [LARGE SCALE GENOMIC DNA]</scope>
    <source>
        <strain evidence="8">ATCC 11550 / CBS 779.69 / DSM 880 / IAM 14645 / JCM 23072 / IMI 49137</strain>
    </source>
</reference>
<dbReference type="HAMAP" id="MF_03048">
    <property type="entry name" value="Urm1"/>
    <property type="match status" value="1"/>
</dbReference>
<comment type="subcellular location">
    <subcellularLocation>
        <location evidence="5 6">Cytoplasm</location>
    </subcellularLocation>
</comment>
<comment type="PTM">
    <text evidence="5">C-terminal thiocarboxylation occurs in 2 steps, it is first acyl-adenylated (-COAMP) via the hesA/moeB/thiF part of UBA4, then thiocarboxylated (-COSH) via the rhodanese domain of UBA4.</text>
</comment>